<dbReference type="InterPro" id="IPR053203">
    <property type="entry name" value="Cisplatin_resist-associated"/>
</dbReference>
<evidence type="ECO:0000256" key="1">
    <source>
        <dbReference type="SAM" id="MobiDB-lite"/>
    </source>
</evidence>
<evidence type="ECO:0000313" key="2">
    <source>
        <dbReference type="EMBL" id="KAF9747476.1"/>
    </source>
</evidence>
<gene>
    <name evidence="2" type="ORF">IM811_002810</name>
</gene>
<sequence length="139" mass="14421">MTNNYVVTEGAPSATTYMRCGRGGAGNTYRVSSSSSASRSSAPSAQAPARRFFSGVGGAGNVHEASERPTVSLDDEVRRLAAQEDQSIGHCGIGGAGNVYRRKASDASSAISDDARSSFSTSSSGAKIWAQVRNSFSHH</sequence>
<feature type="region of interest" description="Disordered" evidence="1">
    <location>
        <begin position="28"/>
        <end position="73"/>
    </location>
</feature>
<reference evidence="2" key="1">
    <citation type="submission" date="2020-10" db="EMBL/GenBank/DDBJ databases">
        <title>High-Quality Genome Resource of Clonostachys rosea strain S41 by Oxford Nanopore Long-Read Sequencing.</title>
        <authorList>
            <person name="Wang H."/>
        </authorList>
    </citation>
    <scope>NUCLEOTIDE SEQUENCE</scope>
    <source>
        <strain evidence="2">S41</strain>
    </source>
</reference>
<dbReference type="Proteomes" id="UP000616885">
    <property type="component" value="Unassembled WGS sequence"/>
</dbReference>
<accession>A0A8H7N4N4</accession>
<dbReference type="InterPro" id="IPR022024">
    <property type="entry name" value="DUF3602"/>
</dbReference>
<organism evidence="2 3">
    <name type="scientific">Bionectria ochroleuca</name>
    <name type="common">Gliocladium roseum</name>
    <dbReference type="NCBI Taxonomy" id="29856"/>
    <lineage>
        <taxon>Eukaryota</taxon>
        <taxon>Fungi</taxon>
        <taxon>Dikarya</taxon>
        <taxon>Ascomycota</taxon>
        <taxon>Pezizomycotina</taxon>
        <taxon>Sordariomycetes</taxon>
        <taxon>Hypocreomycetidae</taxon>
        <taxon>Hypocreales</taxon>
        <taxon>Bionectriaceae</taxon>
        <taxon>Clonostachys</taxon>
    </lineage>
</organism>
<dbReference type="AlphaFoldDB" id="A0A8H7N4N4"/>
<dbReference type="PANTHER" id="PTHR34693">
    <property type="entry name" value="PROTEIN PAR32"/>
    <property type="match status" value="1"/>
</dbReference>
<dbReference type="EMBL" id="JADCTT010000010">
    <property type="protein sequence ID" value="KAF9747476.1"/>
    <property type="molecule type" value="Genomic_DNA"/>
</dbReference>
<evidence type="ECO:0000313" key="3">
    <source>
        <dbReference type="Proteomes" id="UP000616885"/>
    </source>
</evidence>
<name>A0A8H7N4N4_BIOOC</name>
<proteinExistence type="predicted"/>
<protein>
    <submittedName>
        <fullName evidence="2">Uncharacterized protein</fullName>
    </submittedName>
</protein>
<feature type="region of interest" description="Disordered" evidence="1">
    <location>
        <begin position="104"/>
        <end position="125"/>
    </location>
</feature>
<feature type="compositionally biased region" description="Low complexity" evidence="1">
    <location>
        <begin position="32"/>
        <end position="51"/>
    </location>
</feature>
<dbReference type="Pfam" id="PF12223">
    <property type="entry name" value="DUF3602"/>
    <property type="match status" value="1"/>
</dbReference>
<feature type="compositionally biased region" description="Low complexity" evidence="1">
    <location>
        <begin position="106"/>
        <end position="124"/>
    </location>
</feature>
<dbReference type="PANTHER" id="PTHR34693:SF2">
    <property type="entry name" value="DUF3602 DOMAIN-CONTAINING PROTEIN"/>
    <property type="match status" value="1"/>
</dbReference>
<comment type="caution">
    <text evidence="2">The sequence shown here is derived from an EMBL/GenBank/DDBJ whole genome shotgun (WGS) entry which is preliminary data.</text>
</comment>